<comment type="caution">
    <text evidence="2">The sequence shown here is derived from an EMBL/GenBank/DDBJ whole genome shotgun (WGS) entry which is preliminary data.</text>
</comment>
<dbReference type="InterPro" id="IPR045584">
    <property type="entry name" value="Pilin-like"/>
</dbReference>
<proteinExistence type="predicted"/>
<organism evidence="2 3">
    <name type="scientific">Tahibacter aquaticus</name>
    <dbReference type="NCBI Taxonomy" id="520092"/>
    <lineage>
        <taxon>Bacteria</taxon>
        <taxon>Pseudomonadati</taxon>
        <taxon>Pseudomonadota</taxon>
        <taxon>Gammaproteobacteria</taxon>
        <taxon>Lysobacterales</taxon>
        <taxon>Rhodanobacteraceae</taxon>
        <taxon>Tahibacter</taxon>
    </lineage>
</organism>
<dbReference type="InterPro" id="IPR012902">
    <property type="entry name" value="N_methyl_site"/>
</dbReference>
<dbReference type="RefSeq" id="WP_166654060.1">
    <property type="nucleotide sequence ID" value="NZ_SNZH01000007.1"/>
</dbReference>
<dbReference type="AlphaFoldDB" id="A0A4R6YWE6"/>
<dbReference type="Proteomes" id="UP000295293">
    <property type="component" value="Unassembled WGS sequence"/>
</dbReference>
<dbReference type="NCBIfam" id="TIGR02532">
    <property type="entry name" value="IV_pilin_GFxxxE"/>
    <property type="match status" value="1"/>
</dbReference>
<dbReference type="SUPFAM" id="SSF54523">
    <property type="entry name" value="Pili subunits"/>
    <property type="match status" value="1"/>
</dbReference>
<evidence type="ECO:0000313" key="3">
    <source>
        <dbReference type="Proteomes" id="UP000295293"/>
    </source>
</evidence>
<accession>A0A4R6YWE6</accession>
<protein>
    <submittedName>
        <fullName evidence="2">Type IV pilus assembly protein PilV</fullName>
    </submittedName>
</protein>
<dbReference type="InterPro" id="IPR013362">
    <property type="entry name" value="Pilus_4_PilV"/>
</dbReference>
<keyword evidence="3" id="KW-1185">Reference proteome</keyword>
<keyword evidence="1" id="KW-1133">Transmembrane helix</keyword>
<dbReference type="NCBIfam" id="TIGR02523">
    <property type="entry name" value="type_IV_pilV"/>
    <property type="match status" value="1"/>
</dbReference>
<evidence type="ECO:0000313" key="2">
    <source>
        <dbReference type="EMBL" id="TDR43105.1"/>
    </source>
</evidence>
<dbReference type="Pfam" id="PF07963">
    <property type="entry name" value="N_methyl"/>
    <property type="match status" value="1"/>
</dbReference>
<feature type="transmembrane region" description="Helical" evidence="1">
    <location>
        <begin position="12"/>
        <end position="35"/>
    </location>
</feature>
<name>A0A4R6YWE6_9GAMM</name>
<reference evidence="2 3" key="1">
    <citation type="submission" date="2019-03" db="EMBL/GenBank/DDBJ databases">
        <title>Genomic Encyclopedia of Type Strains, Phase IV (KMG-IV): sequencing the most valuable type-strain genomes for metagenomic binning, comparative biology and taxonomic classification.</title>
        <authorList>
            <person name="Goeker M."/>
        </authorList>
    </citation>
    <scope>NUCLEOTIDE SEQUENCE [LARGE SCALE GENOMIC DNA]</scope>
    <source>
        <strain evidence="2 3">DSM 21667</strain>
    </source>
</reference>
<sequence length="183" mass="19188">MKGNRGSRGFTLLEVLIAVVILGIGLLGLAGLLMVSVRTNQSAYLRTQASFMAQSMADRMRGNLRGIWAGSYNATVPTGSGNAGAATTCPCNSAQLATRDLFWWSQEIHTLLPNSGATIACVRRPGSPIAGQNLANATQARLSFDGVCTISIVWNESTLNVGGPGAASASTPEVQTFVWAFQP</sequence>
<evidence type="ECO:0000256" key="1">
    <source>
        <dbReference type="SAM" id="Phobius"/>
    </source>
</evidence>
<keyword evidence="1" id="KW-0812">Transmembrane</keyword>
<gene>
    <name evidence="2" type="ORF">DFR29_107111</name>
</gene>
<keyword evidence="1" id="KW-0472">Membrane</keyword>
<dbReference type="EMBL" id="SNZH01000007">
    <property type="protein sequence ID" value="TDR43105.1"/>
    <property type="molecule type" value="Genomic_DNA"/>
</dbReference>